<keyword evidence="3" id="KW-1185">Reference proteome</keyword>
<comment type="caution">
    <text evidence="2">The sequence shown here is derived from an EMBL/GenBank/DDBJ whole genome shotgun (WGS) entry which is preliminary data.</text>
</comment>
<feature type="region of interest" description="Disordered" evidence="1">
    <location>
        <begin position="1"/>
        <end position="61"/>
    </location>
</feature>
<dbReference type="OrthoDB" id="376826at2759"/>
<dbReference type="Proteomes" id="UP000774326">
    <property type="component" value="Unassembled WGS sequence"/>
</dbReference>
<dbReference type="EMBL" id="JAEUBG010001205">
    <property type="protein sequence ID" value="KAH3686771.1"/>
    <property type="molecule type" value="Genomic_DNA"/>
</dbReference>
<name>A0A9P8QA64_WICPI</name>
<protein>
    <submittedName>
        <fullName evidence="2">Uncharacterized protein</fullName>
    </submittedName>
</protein>
<feature type="compositionally biased region" description="Low complexity" evidence="1">
    <location>
        <begin position="49"/>
        <end position="61"/>
    </location>
</feature>
<gene>
    <name evidence="2" type="ORF">WICPIJ_002250</name>
</gene>
<accession>A0A9P8QA64</accession>
<dbReference type="AlphaFoldDB" id="A0A9P8QA64"/>
<evidence type="ECO:0000256" key="1">
    <source>
        <dbReference type="SAM" id="MobiDB-lite"/>
    </source>
</evidence>
<feature type="compositionally biased region" description="Low complexity" evidence="1">
    <location>
        <begin position="1"/>
        <end position="12"/>
    </location>
</feature>
<reference evidence="2" key="1">
    <citation type="journal article" date="2021" name="Open Biol.">
        <title>Shared evolutionary footprints suggest mitochondrial oxidative damage underlies multiple complex I losses in fungi.</title>
        <authorList>
            <person name="Schikora-Tamarit M.A."/>
            <person name="Marcet-Houben M."/>
            <person name="Nosek J."/>
            <person name="Gabaldon T."/>
        </authorList>
    </citation>
    <scope>NUCLEOTIDE SEQUENCE</scope>
    <source>
        <strain evidence="2">CBS2887</strain>
    </source>
</reference>
<feature type="region of interest" description="Disordered" evidence="1">
    <location>
        <begin position="339"/>
        <end position="372"/>
    </location>
</feature>
<feature type="compositionally biased region" description="Low complexity" evidence="1">
    <location>
        <begin position="351"/>
        <end position="372"/>
    </location>
</feature>
<evidence type="ECO:0000313" key="2">
    <source>
        <dbReference type="EMBL" id="KAH3686771.1"/>
    </source>
</evidence>
<evidence type="ECO:0000313" key="3">
    <source>
        <dbReference type="Proteomes" id="UP000774326"/>
    </source>
</evidence>
<proteinExistence type="predicted"/>
<organism evidence="2 3">
    <name type="scientific">Wickerhamomyces pijperi</name>
    <name type="common">Yeast</name>
    <name type="synonym">Pichia pijperi</name>
    <dbReference type="NCBI Taxonomy" id="599730"/>
    <lineage>
        <taxon>Eukaryota</taxon>
        <taxon>Fungi</taxon>
        <taxon>Dikarya</taxon>
        <taxon>Ascomycota</taxon>
        <taxon>Saccharomycotina</taxon>
        <taxon>Saccharomycetes</taxon>
        <taxon>Phaffomycetales</taxon>
        <taxon>Wickerhamomycetaceae</taxon>
        <taxon>Wickerhamomyces</taxon>
    </lineage>
</organism>
<sequence>MSLLSTLKLSSKSSDKPTEETVAEVPVTESTPEMKPEAQEVAPVEETTEPAAQNTEAANTEAANIATEATEVEATATNCQTSAHLMQYPVIKSTVDLIEEIPGVKTAVDSTQHVAELIHGQFLLKPVIETIDTTGNAALNTVDSIAPCLQTTDYETIGKAVQEPFVQANAAIKGATEYVHDTVDSVIVAPSVGFTHSAREYINKNIYDTQGKPIVRSAIDPLVRPYNNVIESITEKFFPEGEAVSKDFKTEWDRKFPLEINLVKKVIPATADAATNVALAPYRYGSHVVDVVQQNLKKDQNKSVVSSLQALYQSKTDLTSEAWDHTVGAGYNHVFGKKAEEAQEETEEPVVEAAEAPVVEAAEAPAATEEQA</sequence>
<dbReference type="Pfam" id="PF17316">
    <property type="entry name" value="Perilipin_2"/>
    <property type="match status" value="1"/>
</dbReference>
<reference evidence="2" key="2">
    <citation type="submission" date="2021-01" db="EMBL/GenBank/DDBJ databases">
        <authorList>
            <person name="Schikora-Tamarit M.A."/>
        </authorList>
    </citation>
    <scope>NUCLEOTIDE SEQUENCE</scope>
    <source>
        <strain evidence="2">CBS2887</strain>
    </source>
</reference>